<dbReference type="GO" id="GO:0019646">
    <property type="term" value="P:aerobic electron transport chain"/>
    <property type="evidence" value="ECO:0007669"/>
    <property type="project" value="TreeGrafter"/>
</dbReference>
<keyword evidence="3" id="KW-0274">FAD</keyword>
<evidence type="ECO:0000313" key="8">
    <source>
        <dbReference type="Proteomes" id="UP000236333"/>
    </source>
</evidence>
<dbReference type="InterPro" id="IPR023753">
    <property type="entry name" value="FAD/NAD-binding_dom"/>
</dbReference>
<dbReference type="SUPFAM" id="SSF51905">
    <property type="entry name" value="FAD/NAD(P)-binding domain"/>
    <property type="match status" value="2"/>
</dbReference>
<comment type="cofactor">
    <cofactor evidence="1">
        <name>FAD</name>
        <dbReference type="ChEBI" id="CHEBI:57692"/>
    </cofactor>
</comment>
<evidence type="ECO:0000256" key="4">
    <source>
        <dbReference type="ARBA" id="ARBA00023002"/>
    </source>
</evidence>
<dbReference type="Proteomes" id="UP000236333">
    <property type="component" value="Unassembled WGS sequence"/>
</dbReference>
<feature type="region of interest" description="Disordered" evidence="5">
    <location>
        <begin position="25"/>
        <end position="90"/>
    </location>
</feature>
<dbReference type="PANTHER" id="PTHR42913">
    <property type="entry name" value="APOPTOSIS-INDUCING FACTOR 1"/>
    <property type="match status" value="1"/>
</dbReference>
<evidence type="ECO:0000256" key="2">
    <source>
        <dbReference type="ARBA" id="ARBA00022630"/>
    </source>
</evidence>
<feature type="domain" description="FAD/NAD(P)-binding" evidence="6">
    <location>
        <begin position="212"/>
        <end position="366"/>
    </location>
</feature>
<dbReference type="GO" id="GO:0003955">
    <property type="term" value="F:NAD(P)H dehydrogenase (quinone) activity"/>
    <property type="evidence" value="ECO:0007669"/>
    <property type="project" value="TreeGrafter"/>
</dbReference>
<evidence type="ECO:0000256" key="1">
    <source>
        <dbReference type="ARBA" id="ARBA00001974"/>
    </source>
</evidence>
<dbReference type="InterPro" id="IPR036188">
    <property type="entry name" value="FAD/NAD-bd_sf"/>
</dbReference>
<comment type="caution">
    <text evidence="7">The sequence shown here is derived from an EMBL/GenBank/DDBJ whole genome shotgun (WGS) entry which is preliminary data.</text>
</comment>
<dbReference type="EMBL" id="PGGS01000226">
    <property type="protein sequence ID" value="PNH06604.1"/>
    <property type="molecule type" value="Genomic_DNA"/>
</dbReference>
<evidence type="ECO:0000313" key="7">
    <source>
        <dbReference type="EMBL" id="PNH06604.1"/>
    </source>
</evidence>
<feature type="non-terminal residue" evidence="7">
    <location>
        <position position="488"/>
    </location>
</feature>
<reference evidence="7 8" key="1">
    <citation type="journal article" date="2017" name="Mol. Biol. Evol.">
        <title>The 4-celled Tetrabaena socialis nuclear genome reveals the essential components for genetic control of cell number at the origin of multicellularity in the volvocine lineage.</title>
        <authorList>
            <person name="Featherston J."/>
            <person name="Arakaki Y."/>
            <person name="Hanschen E.R."/>
            <person name="Ferris P.J."/>
            <person name="Michod R.E."/>
            <person name="Olson B.J.S.C."/>
            <person name="Nozaki H."/>
            <person name="Durand P.M."/>
        </authorList>
    </citation>
    <scope>NUCLEOTIDE SEQUENCE [LARGE SCALE GENOMIC DNA]</scope>
    <source>
        <strain evidence="7 8">NIES-571</strain>
    </source>
</reference>
<feature type="compositionally biased region" description="Low complexity" evidence="5">
    <location>
        <begin position="435"/>
        <end position="449"/>
    </location>
</feature>
<feature type="region of interest" description="Disordered" evidence="5">
    <location>
        <begin position="418"/>
        <end position="449"/>
    </location>
</feature>
<dbReference type="OrthoDB" id="409395at2759"/>
<keyword evidence="2" id="KW-0285">Flavoprotein</keyword>
<gene>
    <name evidence="7" type="ORF">TSOC_007041</name>
</gene>
<proteinExistence type="predicted"/>
<keyword evidence="8" id="KW-1185">Reference proteome</keyword>
<dbReference type="PANTHER" id="PTHR42913:SF9">
    <property type="entry name" value="SLR1591 PROTEIN"/>
    <property type="match status" value="1"/>
</dbReference>
<dbReference type="Gene3D" id="3.50.50.100">
    <property type="match status" value="1"/>
</dbReference>
<dbReference type="Pfam" id="PF07992">
    <property type="entry name" value="Pyr_redox_2"/>
    <property type="match status" value="1"/>
</dbReference>
<evidence type="ECO:0000259" key="6">
    <source>
        <dbReference type="Pfam" id="PF07992"/>
    </source>
</evidence>
<evidence type="ECO:0000256" key="3">
    <source>
        <dbReference type="ARBA" id="ARBA00022827"/>
    </source>
</evidence>
<dbReference type="InterPro" id="IPR051169">
    <property type="entry name" value="NADH-Q_oxidoreductase"/>
</dbReference>
<evidence type="ECO:0000256" key="5">
    <source>
        <dbReference type="SAM" id="MobiDB-lite"/>
    </source>
</evidence>
<protein>
    <recommendedName>
        <fullName evidence="6">FAD/NAD(P)-binding domain-containing protein</fullName>
    </recommendedName>
</protein>
<organism evidence="7 8">
    <name type="scientific">Tetrabaena socialis</name>
    <dbReference type="NCBI Taxonomy" id="47790"/>
    <lineage>
        <taxon>Eukaryota</taxon>
        <taxon>Viridiplantae</taxon>
        <taxon>Chlorophyta</taxon>
        <taxon>core chlorophytes</taxon>
        <taxon>Chlorophyceae</taxon>
        <taxon>CS clade</taxon>
        <taxon>Chlamydomonadales</taxon>
        <taxon>Tetrabaenaceae</taxon>
        <taxon>Tetrabaena</taxon>
    </lineage>
</organism>
<sequence length="488" mass="51669">MLKPKELVLLGGGHSHVEVLRVFGNQRRLSRREPRQPHQQHGPSSQLHEQQQQQQQHDEQLRQQRNLPTQPPSAPAKPHTGTAPDEDWGDGVRLTLVSRGHFTPYSGMLPGWAAGYYSFEQCHIDLQLLAAHAGARLVTAEATGLDVQGRHVLFNDGRPPLPYDVLSIDVGITPGRGGVAGAEQHTMPVKPIDGFVRRYDRLVERYREAAAAAAAAAAGGTSATTAAGPGAPAVRVCVVGGGAGGVELAAAVRHRLEDERRKGGWLGVAGAGADVSLVCRGALLPGHPTHVRRLVGEQLAARRVVVRDGDEVTSVRPGELLLRSGAALPFDECLWCTEASPPAWLRETGLPTDERGFLAINEQLQSDGGPPEGPPLAANLRAFLRAEPLQPFVPQATALALLSLGALPASGGGSGDKYCVASQTGGGLPEDDASGKGSSRARSGPGPSTGEWTAGWLLNGFGGWGCAGHVAGRLLWRWKDQIDRAFMR</sequence>
<dbReference type="AlphaFoldDB" id="A0A2J8A262"/>
<keyword evidence="4" id="KW-0560">Oxidoreductase</keyword>
<name>A0A2J8A262_9CHLO</name>
<feature type="compositionally biased region" description="Low complexity" evidence="5">
    <location>
        <begin position="46"/>
        <end position="55"/>
    </location>
</feature>
<accession>A0A2J8A262</accession>